<organism evidence="2 3">
    <name type="scientific">Lophiostoma macrostomum CBS 122681</name>
    <dbReference type="NCBI Taxonomy" id="1314788"/>
    <lineage>
        <taxon>Eukaryota</taxon>
        <taxon>Fungi</taxon>
        <taxon>Dikarya</taxon>
        <taxon>Ascomycota</taxon>
        <taxon>Pezizomycotina</taxon>
        <taxon>Dothideomycetes</taxon>
        <taxon>Pleosporomycetidae</taxon>
        <taxon>Pleosporales</taxon>
        <taxon>Lophiostomataceae</taxon>
        <taxon>Lophiostoma</taxon>
    </lineage>
</organism>
<protein>
    <submittedName>
        <fullName evidence="2">Uncharacterized protein</fullName>
    </submittedName>
</protein>
<feature type="region of interest" description="Disordered" evidence="1">
    <location>
        <begin position="1"/>
        <end position="69"/>
    </location>
</feature>
<proteinExistence type="predicted"/>
<keyword evidence="3" id="KW-1185">Reference proteome</keyword>
<gene>
    <name evidence="2" type="ORF">K491DRAFT_136893</name>
</gene>
<evidence type="ECO:0000256" key="1">
    <source>
        <dbReference type="SAM" id="MobiDB-lite"/>
    </source>
</evidence>
<dbReference type="Proteomes" id="UP000799324">
    <property type="component" value="Unassembled WGS sequence"/>
</dbReference>
<evidence type="ECO:0000313" key="2">
    <source>
        <dbReference type="EMBL" id="KAF2659838.1"/>
    </source>
</evidence>
<name>A0A6A6TLN8_9PLEO</name>
<accession>A0A6A6TLN8</accession>
<reference evidence="2" key="1">
    <citation type="journal article" date="2020" name="Stud. Mycol.">
        <title>101 Dothideomycetes genomes: a test case for predicting lifestyles and emergence of pathogens.</title>
        <authorList>
            <person name="Haridas S."/>
            <person name="Albert R."/>
            <person name="Binder M."/>
            <person name="Bloem J."/>
            <person name="Labutti K."/>
            <person name="Salamov A."/>
            <person name="Andreopoulos B."/>
            <person name="Baker S."/>
            <person name="Barry K."/>
            <person name="Bills G."/>
            <person name="Bluhm B."/>
            <person name="Cannon C."/>
            <person name="Castanera R."/>
            <person name="Culley D."/>
            <person name="Daum C."/>
            <person name="Ezra D."/>
            <person name="Gonzalez J."/>
            <person name="Henrissat B."/>
            <person name="Kuo A."/>
            <person name="Liang C."/>
            <person name="Lipzen A."/>
            <person name="Lutzoni F."/>
            <person name="Magnuson J."/>
            <person name="Mondo S."/>
            <person name="Nolan M."/>
            <person name="Ohm R."/>
            <person name="Pangilinan J."/>
            <person name="Park H.-J."/>
            <person name="Ramirez L."/>
            <person name="Alfaro M."/>
            <person name="Sun H."/>
            <person name="Tritt A."/>
            <person name="Yoshinaga Y."/>
            <person name="Zwiers L.-H."/>
            <person name="Turgeon B."/>
            <person name="Goodwin S."/>
            <person name="Spatafora J."/>
            <person name="Crous P."/>
            <person name="Grigoriev I."/>
        </authorList>
    </citation>
    <scope>NUCLEOTIDE SEQUENCE</scope>
    <source>
        <strain evidence="2">CBS 122681</strain>
    </source>
</reference>
<sequence length="111" mass="11490">MAFRVRESGAGERAHVQHQSSNSSSSSTTLMAGAADVGPQPILWPAQAARGRRAEGPSKPPRSPRGTVESSLLLHALAIVAAALAARPAHDSFNSWPPAACPRSTSGRLAD</sequence>
<feature type="compositionally biased region" description="Basic and acidic residues" evidence="1">
    <location>
        <begin position="1"/>
        <end position="15"/>
    </location>
</feature>
<feature type="region of interest" description="Disordered" evidence="1">
    <location>
        <begin position="90"/>
        <end position="111"/>
    </location>
</feature>
<evidence type="ECO:0000313" key="3">
    <source>
        <dbReference type="Proteomes" id="UP000799324"/>
    </source>
</evidence>
<dbReference type="AlphaFoldDB" id="A0A6A6TLN8"/>
<dbReference type="EMBL" id="MU004304">
    <property type="protein sequence ID" value="KAF2659838.1"/>
    <property type="molecule type" value="Genomic_DNA"/>
</dbReference>